<evidence type="ECO:0000313" key="2">
    <source>
        <dbReference type="EMBL" id="TNN35777.1"/>
    </source>
</evidence>
<sequence>MERIVEDQNQTGGLQVTVVERRSSAPGRCKEVHAFFTERTTLRPLCWTQEPNTGYTEVTEVSWRASGRLLITAGGPRVASSSQLEGLGSPPHHSWKASGHLITAGGPRPRVASSSQLEGLGSPPHHSWRASGHLLITAGRRTERG</sequence>
<dbReference type="AlphaFoldDB" id="A0A4Z2F3Q1"/>
<dbReference type="EMBL" id="SRLO01001711">
    <property type="protein sequence ID" value="TNN35777.1"/>
    <property type="molecule type" value="Genomic_DNA"/>
</dbReference>
<name>A0A4Z2F3Q1_9TELE</name>
<evidence type="ECO:0000313" key="3">
    <source>
        <dbReference type="Proteomes" id="UP000314294"/>
    </source>
</evidence>
<proteinExistence type="predicted"/>
<evidence type="ECO:0000256" key="1">
    <source>
        <dbReference type="SAM" id="MobiDB-lite"/>
    </source>
</evidence>
<gene>
    <name evidence="2" type="ORF">EYF80_054067</name>
</gene>
<dbReference type="Proteomes" id="UP000314294">
    <property type="component" value="Unassembled WGS sequence"/>
</dbReference>
<keyword evidence="3" id="KW-1185">Reference proteome</keyword>
<feature type="region of interest" description="Disordered" evidence="1">
    <location>
        <begin position="79"/>
        <end position="145"/>
    </location>
</feature>
<comment type="caution">
    <text evidence="2">The sequence shown here is derived from an EMBL/GenBank/DDBJ whole genome shotgun (WGS) entry which is preliminary data.</text>
</comment>
<accession>A0A4Z2F3Q1</accession>
<organism evidence="2 3">
    <name type="scientific">Liparis tanakae</name>
    <name type="common">Tanaka's snailfish</name>
    <dbReference type="NCBI Taxonomy" id="230148"/>
    <lineage>
        <taxon>Eukaryota</taxon>
        <taxon>Metazoa</taxon>
        <taxon>Chordata</taxon>
        <taxon>Craniata</taxon>
        <taxon>Vertebrata</taxon>
        <taxon>Euteleostomi</taxon>
        <taxon>Actinopterygii</taxon>
        <taxon>Neopterygii</taxon>
        <taxon>Teleostei</taxon>
        <taxon>Neoteleostei</taxon>
        <taxon>Acanthomorphata</taxon>
        <taxon>Eupercaria</taxon>
        <taxon>Perciformes</taxon>
        <taxon>Cottioidei</taxon>
        <taxon>Cottales</taxon>
        <taxon>Liparidae</taxon>
        <taxon>Liparis</taxon>
    </lineage>
</organism>
<protein>
    <submittedName>
        <fullName evidence="2">Uncharacterized protein</fullName>
    </submittedName>
</protein>
<reference evidence="2 3" key="1">
    <citation type="submission" date="2019-03" db="EMBL/GenBank/DDBJ databases">
        <title>First draft genome of Liparis tanakae, snailfish: a comprehensive survey of snailfish specific genes.</title>
        <authorList>
            <person name="Kim W."/>
            <person name="Song I."/>
            <person name="Jeong J.-H."/>
            <person name="Kim D."/>
            <person name="Kim S."/>
            <person name="Ryu S."/>
            <person name="Song J.Y."/>
            <person name="Lee S.K."/>
        </authorList>
    </citation>
    <scope>NUCLEOTIDE SEQUENCE [LARGE SCALE GENOMIC DNA]</scope>
    <source>
        <tissue evidence="2">Muscle</tissue>
    </source>
</reference>